<keyword evidence="12" id="KW-1185">Reference proteome</keyword>
<dbReference type="InterPro" id="IPR008979">
    <property type="entry name" value="Galactose-bd-like_sf"/>
</dbReference>
<keyword evidence="2" id="KW-1003">Cell membrane</keyword>
<sequence>MISSTLRPGEQSPPHPVVQRRKPKQQRLLFQLLSWFCLLLACCGASWFAFQTFLVPQPKTFTPDWQNARWIQTNDPKAVVSYFRTTMVFDAPPENAFITIAASQVFRLYVNGVFVGSNTLDFVQGQTQQTYMFDLSASVTVGKNVIGIRVANVDNGHPQLRATIGTMWGNKTKYYPSDNTWQMTSDSALAQPRGAASIYSWSVPAFDASRWPNAQYATTAPAPAPLLMNPLVYTQPMPTHWISDGARLESFYVRQFSVTNSFDNALLRIVATGEAQVFINDHLYAQWNGLVNIPQVNAVTYLSTNGQPAPYRNGLLMGVYDVTPYIHTGTNTIAIHVLAPGSAIAKVGLDSLRSALSADMLVGSGTNYTNYTNPLANDNGWHASSHSVAGWTNASNAVFSWHIPATIGRPGSSHAFYLPDSNTPRNVQVIPASQIAEVCGWSSLGVLVFWLAFSLLMLRRYYPTRKAALAAGSLIWLPALALEITLVVLGRQSSLPQPFPYDWQWTTLLLATVVISASGFWYSLRQQSRQQPVTYQAPPRRVRAPQTRNQQVRYWLQHNWAILPVFLLGLVMVCYQPDYEPYWQDELSSFYAARFIMAHGYPAFISGFVYAKGELFSYLLALFLSIGGTTNPIVPRLISILAYIAGLPILYVTVSRLFNRRIAWLATAMLAFSPYAMTWARQVRMYELAQLMVIIVVATLYWALQYREKIKPVFIAVGTMLIAYFSHEEVFIILPAIILSALGASREGRYGMPSIMRKKHWWLALLLGATVIIIQLSIVFLSHPPKFGSDQSQRPQIAPTLNNISYYYHLLFAPFPPKDGPTPWVVSTPFIAINAYLALLGCVVAFIRKDRRPQYVATFLIVSSLTLACIFTMEADRYYYPLLPLLYTMAAYGFWQVLQFLWHIMRPLLALMNRQRQPGSSLPLMVRIGTGMTAGLLCASVLLIPMLPLSNSNLFLNRIMGTPYHHHFADYDNATQYIKDHEQPGDFVIAASPAVIATYYLGHVDAYFSVDRALFLFEKGDGKIIETTTGSHALLNQADFQTELAMHKRIWLISDNGGYQGGVTKNARFNFPPPDFRTVYEGYGSAVYFRSTGN</sequence>
<feature type="transmembrane region" description="Helical" evidence="9">
    <location>
        <begin position="503"/>
        <end position="524"/>
    </location>
</feature>
<keyword evidence="3" id="KW-0328">Glycosyltransferase</keyword>
<dbReference type="Gene3D" id="2.60.120.260">
    <property type="entry name" value="Galactose-binding domain-like"/>
    <property type="match status" value="2"/>
</dbReference>
<evidence type="ECO:0000256" key="4">
    <source>
        <dbReference type="ARBA" id="ARBA00022679"/>
    </source>
</evidence>
<feature type="domain" description="Glycosyltransferase RgtA/B/C/D-like" evidence="10">
    <location>
        <begin position="615"/>
        <end position="773"/>
    </location>
</feature>
<dbReference type="Pfam" id="PF13231">
    <property type="entry name" value="PMT_2"/>
    <property type="match status" value="1"/>
</dbReference>
<evidence type="ECO:0000256" key="8">
    <source>
        <dbReference type="SAM" id="MobiDB-lite"/>
    </source>
</evidence>
<evidence type="ECO:0000313" key="12">
    <source>
        <dbReference type="Proteomes" id="UP000287352"/>
    </source>
</evidence>
<keyword evidence="5 9" id="KW-0812">Transmembrane</keyword>
<evidence type="ECO:0000256" key="2">
    <source>
        <dbReference type="ARBA" id="ARBA00022475"/>
    </source>
</evidence>
<evidence type="ECO:0000256" key="3">
    <source>
        <dbReference type="ARBA" id="ARBA00022676"/>
    </source>
</evidence>
<feature type="transmembrane region" description="Helical" evidence="9">
    <location>
        <begin position="924"/>
        <end position="947"/>
    </location>
</feature>
<feature type="transmembrane region" description="Helical" evidence="9">
    <location>
        <begin position="885"/>
        <end position="904"/>
    </location>
</feature>
<reference evidence="12" key="1">
    <citation type="submission" date="2018-12" db="EMBL/GenBank/DDBJ databases">
        <title>Tengunoibacter tsumagoiensis gen. nov., sp. nov., Dictyobacter kobayashii sp. nov., D. alpinus sp. nov., and D. joshuensis sp. nov. and description of Dictyobacteraceae fam. nov. within the order Ktedonobacterales isolated from Tengu-no-mugimeshi.</title>
        <authorList>
            <person name="Wang C.M."/>
            <person name="Zheng Y."/>
            <person name="Sakai Y."/>
            <person name="Toyoda A."/>
            <person name="Minakuchi Y."/>
            <person name="Abe K."/>
            <person name="Yokota A."/>
            <person name="Yabe S."/>
        </authorList>
    </citation>
    <scope>NUCLEOTIDE SEQUENCE [LARGE SCALE GENOMIC DNA]</scope>
    <source>
        <strain evidence="12">Uno3</strain>
    </source>
</reference>
<dbReference type="InterPro" id="IPR038731">
    <property type="entry name" value="RgtA/B/C-like"/>
</dbReference>
<dbReference type="SUPFAM" id="SSF49785">
    <property type="entry name" value="Galactose-binding domain-like"/>
    <property type="match status" value="2"/>
</dbReference>
<feature type="transmembrane region" description="Helical" evidence="9">
    <location>
        <begin position="824"/>
        <end position="847"/>
    </location>
</feature>
<dbReference type="AlphaFoldDB" id="A0A402A0D9"/>
<dbReference type="InterPro" id="IPR050297">
    <property type="entry name" value="LipidA_mod_glycosyltrf_83"/>
</dbReference>
<feature type="transmembrane region" description="Helical" evidence="9">
    <location>
        <begin position="854"/>
        <end position="873"/>
    </location>
</feature>
<evidence type="ECO:0000313" key="11">
    <source>
        <dbReference type="EMBL" id="GCE12618.1"/>
    </source>
</evidence>
<feature type="transmembrane region" description="Helical" evidence="9">
    <location>
        <begin position="686"/>
        <end position="703"/>
    </location>
</feature>
<gene>
    <name evidence="11" type="ORF">KTT_24770</name>
</gene>
<evidence type="ECO:0000259" key="10">
    <source>
        <dbReference type="Pfam" id="PF13231"/>
    </source>
</evidence>
<name>A0A402A0D9_9CHLR</name>
<feature type="transmembrane region" description="Helical" evidence="9">
    <location>
        <begin position="440"/>
        <end position="458"/>
    </location>
</feature>
<keyword evidence="6 9" id="KW-1133">Transmembrane helix</keyword>
<keyword evidence="7 9" id="KW-0472">Membrane</keyword>
<comment type="subcellular location">
    <subcellularLocation>
        <location evidence="1">Cell membrane</location>
        <topology evidence="1">Multi-pass membrane protein</topology>
    </subcellularLocation>
</comment>
<feature type="transmembrane region" description="Helical" evidence="9">
    <location>
        <begin position="761"/>
        <end position="781"/>
    </location>
</feature>
<dbReference type="GO" id="GO:0016763">
    <property type="term" value="F:pentosyltransferase activity"/>
    <property type="evidence" value="ECO:0007669"/>
    <property type="project" value="TreeGrafter"/>
</dbReference>
<feature type="transmembrane region" description="Helical" evidence="9">
    <location>
        <begin position="591"/>
        <end position="610"/>
    </location>
</feature>
<dbReference type="PANTHER" id="PTHR33908">
    <property type="entry name" value="MANNOSYLTRANSFERASE YKCB-RELATED"/>
    <property type="match status" value="1"/>
</dbReference>
<evidence type="ECO:0000256" key="9">
    <source>
        <dbReference type="SAM" id="Phobius"/>
    </source>
</evidence>
<evidence type="ECO:0000256" key="5">
    <source>
        <dbReference type="ARBA" id="ARBA00022692"/>
    </source>
</evidence>
<feature type="transmembrane region" description="Helical" evidence="9">
    <location>
        <begin position="470"/>
        <end position="491"/>
    </location>
</feature>
<dbReference type="PANTHER" id="PTHR33908:SF3">
    <property type="entry name" value="UNDECAPRENYL PHOSPHATE-ALPHA-4-AMINO-4-DEOXY-L-ARABINOSE ARABINOSYL TRANSFERASE"/>
    <property type="match status" value="1"/>
</dbReference>
<evidence type="ECO:0000256" key="6">
    <source>
        <dbReference type="ARBA" id="ARBA00022989"/>
    </source>
</evidence>
<protein>
    <recommendedName>
        <fullName evidence="10">Glycosyltransferase RgtA/B/C/D-like domain-containing protein</fullName>
    </recommendedName>
</protein>
<feature type="transmembrane region" description="Helical" evidence="9">
    <location>
        <begin position="28"/>
        <end position="50"/>
    </location>
</feature>
<evidence type="ECO:0000256" key="1">
    <source>
        <dbReference type="ARBA" id="ARBA00004651"/>
    </source>
</evidence>
<dbReference type="GO" id="GO:0009103">
    <property type="term" value="P:lipopolysaccharide biosynthetic process"/>
    <property type="evidence" value="ECO:0007669"/>
    <property type="project" value="UniProtKB-ARBA"/>
</dbReference>
<dbReference type="EMBL" id="BIFR01000001">
    <property type="protein sequence ID" value="GCE12618.1"/>
    <property type="molecule type" value="Genomic_DNA"/>
</dbReference>
<dbReference type="GO" id="GO:0005886">
    <property type="term" value="C:plasma membrane"/>
    <property type="evidence" value="ECO:0007669"/>
    <property type="project" value="UniProtKB-SubCell"/>
</dbReference>
<dbReference type="Proteomes" id="UP000287352">
    <property type="component" value="Unassembled WGS sequence"/>
</dbReference>
<dbReference type="RefSeq" id="WP_161975453.1">
    <property type="nucleotide sequence ID" value="NZ_BIFR01000001.1"/>
</dbReference>
<feature type="transmembrane region" description="Helical" evidence="9">
    <location>
        <begin position="640"/>
        <end position="658"/>
    </location>
</feature>
<proteinExistence type="predicted"/>
<organism evidence="11 12">
    <name type="scientific">Tengunoibacter tsumagoiensis</name>
    <dbReference type="NCBI Taxonomy" id="2014871"/>
    <lineage>
        <taxon>Bacteria</taxon>
        <taxon>Bacillati</taxon>
        <taxon>Chloroflexota</taxon>
        <taxon>Ktedonobacteria</taxon>
        <taxon>Ktedonobacterales</taxon>
        <taxon>Dictyobacteraceae</taxon>
        <taxon>Tengunoibacter</taxon>
    </lineage>
</organism>
<keyword evidence="4" id="KW-0808">Transferase</keyword>
<feature type="region of interest" description="Disordered" evidence="8">
    <location>
        <begin position="1"/>
        <end position="20"/>
    </location>
</feature>
<dbReference type="GO" id="GO:0010041">
    <property type="term" value="P:response to iron(III) ion"/>
    <property type="evidence" value="ECO:0007669"/>
    <property type="project" value="TreeGrafter"/>
</dbReference>
<evidence type="ECO:0000256" key="7">
    <source>
        <dbReference type="ARBA" id="ARBA00023136"/>
    </source>
</evidence>
<feature type="transmembrane region" description="Helical" evidence="9">
    <location>
        <begin position="560"/>
        <end position="579"/>
    </location>
</feature>
<accession>A0A402A0D9</accession>
<comment type="caution">
    <text evidence="11">The sequence shown here is derived from an EMBL/GenBank/DDBJ whole genome shotgun (WGS) entry which is preliminary data.</text>
</comment>
<feature type="transmembrane region" description="Helical" evidence="9">
    <location>
        <begin position="615"/>
        <end position="634"/>
    </location>
</feature>